<evidence type="ECO:0000256" key="8">
    <source>
        <dbReference type="ARBA" id="ARBA00022833"/>
    </source>
</evidence>
<dbReference type="Gene3D" id="3.40.50.300">
    <property type="entry name" value="P-loop containing nucleotide triphosphate hydrolases"/>
    <property type="match status" value="1"/>
</dbReference>
<dbReference type="SUPFAM" id="SSF48019">
    <property type="entry name" value="post-AAA+ oligomerization domain-like"/>
    <property type="match status" value="1"/>
</dbReference>
<evidence type="ECO:0000313" key="14">
    <source>
        <dbReference type="EMBL" id="SUZ77963.1"/>
    </source>
</evidence>
<dbReference type="NCBIfam" id="TIGR02397">
    <property type="entry name" value="dnaX_nterm"/>
    <property type="match status" value="1"/>
</dbReference>
<dbReference type="InterPro" id="IPR045085">
    <property type="entry name" value="HLD_clamp_pol_III_gamma_tau"/>
</dbReference>
<feature type="domain" description="AAA+ ATPase" evidence="13">
    <location>
        <begin position="37"/>
        <end position="181"/>
    </location>
</feature>
<sequence length="538" mass="60306">MSYQVLARKWRPNSFAEVVGQEHVVKALSNALDSNKIHQAYLFSGTRGVGKTTLGRILTKCLNCEEGLQSSPCNKCQACESINEGRFIDFQEVDAASRRGVEETQQLLETVMHMPGSSRYKVYLIDEVHMLSKHSFNALLKTLEEPPPHVVFILATTEPENVPATVLSRCLQFHLKNLTPTQLSDRLKEVLSEEGIKYDDESINQISRAGRGSLRDCLTIADQAIAFCNASLTDSLISEMLGTLPYDKVYELIDCVINEKADKLVKNLREISSLSVDYQRLMDLLLETLQHMAIIQISPETVSDLNLPSEDIIPLSESLKAEEIQLLYQIGLIAKRDMDLAPNIGDGFEMALLRMMSFLPEEKETTQSKKKVVEDKAELKEETISKKSSSKPTATTKNDTEKKKNSLAFLDSKEWNKIFNSLKLGSGTKQLISHCSFLRAEDTVIYFSMPKDKLEILNGTHREKFQDCINAALDFECVIFFEEGEALESSPNKTKQKKKAKRLNKASEAIKNDPAVKNILDSLGGTIIESSITPKESQ</sequence>
<dbReference type="FunFam" id="3.40.50.300:FF:000014">
    <property type="entry name" value="DNA polymerase III subunit gamma/tau"/>
    <property type="match status" value="1"/>
</dbReference>
<keyword evidence="6" id="KW-0479">Metal-binding</keyword>
<dbReference type="Gene3D" id="1.20.272.10">
    <property type="match status" value="1"/>
</dbReference>
<evidence type="ECO:0000256" key="3">
    <source>
        <dbReference type="ARBA" id="ARBA00022679"/>
    </source>
</evidence>
<keyword evidence="10" id="KW-0239">DNA-directed DNA polymerase</keyword>
<dbReference type="EMBL" id="UINC01001336">
    <property type="protein sequence ID" value="SUZ77963.1"/>
    <property type="molecule type" value="Genomic_DNA"/>
</dbReference>
<dbReference type="SMART" id="SM00382">
    <property type="entry name" value="AAA"/>
    <property type="match status" value="1"/>
</dbReference>
<dbReference type="PANTHER" id="PTHR11669:SF0">
    <property type="entry name" value="PROTEIN STICHEL-LIKE 2"/>
    <property type="match status" value="1"/>
</dbReference>
<dbReference type="GO" id="GO:0006261">
    <property type="term" value="P:DNA-templated DNA replication"/>
    <property type="evidence" value="ECO:0007669"/>
    <property type="project" value="TreeGrafter"/>
</dbReference>
<name>A0A381QK25_9ZZZZ</name>
<feature type="region of interest" description="Disordered" evidence="12">
    <location>
        <begin position="381"/>
        <end position="402"/>
    </location>
</feature>
<reference evidence="14" key="1">
    <citation type="submission" date="2018-05" db="EMBL/GenBank/DDBJ databases">
        <authorList>
            <person name="Lanie J.A."/>
            <person name="Ng W.-L."/>
            <person name="Kazmierczak K.M."/>
            <person name="Andrzejewski T.M."/>
            <person name="Davidsen T.M."/>
            <person name="Wayne K.J."/>
            <person name="Tettelin H."/>
            <person name="Glass J.I."/>
            <person name="Rusch D."/>
            <person name="Podicherti R."/>
            <person name="Tsui H.-C.T."/>
            <person name="Winkler M.E."/>
        </authorList>
    </citation>
    <scope>NUCLEOTIDE SEQUENCE</scope>
</reference>
<dbReference type="SUPFAM" id="SSF52540">
    <property type="entry name" value="P-loop containing nucleoside triphosphate hydrolases"/>
    <property type="match status" value="1"/>
</dbReference>
<dbReference type="InterPro" id="IPR008921">
    <property type="entry name" value="DNA_pol3_clamp-load_cplx_C"/>
</dbReference>
<dbReference type="Pfam" id="PF13177">
    <property type="entry name" value="DNA_pol3_delta2"/>
    <property type="match status" value="1"/>
</dbReference>
<evidence type="ECO:0000256" key="2">
    <source>
        <dbReference type="ARBA" id="ARBA00012417"/>
    </source>
</evidence>
<comment type="similarity">
    <text evidence="1">Belongs to the DnaX/STICHEL family.</text>
</comment>
<dbReference type="Pfam" id="PF22608">
    <property type="entry name" value="DNAX_ATPase_lid"/>
    <property type="match status" value="1"/>
</dbReference>
<dbReference type="InterPro" id="IPR012763">
    <property type="entry name" value="DNA_pol_III_sug/sutau_N"/>
</dbReference>
<dbReference type="Gene3D" id="1.10.8.60">
    <property type="match status" value="1"/>
</dbReference>
<dbReference type="InterPro" id="IPR027417">
    <property type="entry name" value="P-loop_NTPase"/>
</dbReference>
<evidence type="ECO:0000256" key="5">
    <source>
        <dbReference type="ARBA" id="ARBA00022705"/>
    </source>
</evidence>
<protein>
    <recommendedName>
        <fullName evidence="2">DNA-directed DNA polymerase</fullName>
        <ecNumber evidence="2">2.7.7.7</ecNumber>
    </recommendedName>
</protein>
<dbReference type="CDD" id="cd18137">
    <property type="entry name" value="HLD_clamp_pol_III_gamma_tau"/>
    <property type="match status" value="1"/>
</dbReference>
<dbReference type="GO" id="GO:0005524">
    <property type="term" value="F:ATP binding"/>
    <property type="evidence" value="ECO:0007669"/>
    <property type="project" value="UniProtKB-KW"/>
</dbReference>
<keyword evidence="3" id="KW-0808">Transferase</keyword>
<comment type="catalytic activity">
    <reaction evidence="11">
        <text>DNA(n) + a 2'-deoxyribonucleoside 5'-triphosphate = DNA(n+1) + diphosphate</text>
        <dbReference type="Rhea" id="RHEA:22508"/>
        <dbReference type="Rhea" id="RHEA-COMP:17339"/>
        <dbReference type="Rhea" id="RHEA-COMP:17340"/>
        <dbReference type="ChEBI" id="CHEBI:33019"/>
        <dbReference type="ChEBI" id="CHEBI:61560"/>
        <dbReference type="ChEBI" id="CHEBI:173112"/>
        <dbReference type="EC" id="2.7.7.7"/>
    </reaction>
</comment>
<keyword evidence="4" id="KW-0548">Nucleotidyltransferase</keyword>
<dbReference type="InterPro" id="IPR003593">
    <property type="entry name" value="AAA+_ATPase"/>
</dbReference>
<evidence type="ECO:0000259" key="13">
    <source>
        <dbReference type="SMART" id="SM00382"/>
    </source>
</evidence>
<dbReference type="AlphaFoldDB" id="A0A381QK25"/>
<accession>A0A381QK25</accession>
<dbReference type="InterPro" id="IPR022754">
    <property type="entry name" value="DNA_pol_III_gamma-3"/>
</dbReference>
<proteinExistence type="inferred from homology"/>
<dbReference type="GO" id="GO:0003677">
    <property type="term" value="F:DNA binding"/>
    <property type="evidence" value="ECO:0007669"/>
    <property type="project" value="InterPro"/>
</dbReference>
<keyword evidence="7" id="KW-0547">Nucleotide-binding</keyword>
<evidence type="ECO:0000256" key="12">
    <source>
        <dbReference type="SAM" id="MobiDB-lite"/>
    </source>
</evidence>
<keyword evidence="9" id="KW-0067">ATP-binding</keyword>
<dbReference type="EC" id="2.7.7.7" evidence="2"/>
<keyword evidence="8" id="KW-0862">Zinc</keyword>
<dbReference type="GO" id="GO:0046872">
    <property type="term" value="F:metal ion binding"/>
    <property type="evidence" value="ECO:0007669"/>
    <property type="project" value="UniProtKB-KW"/>
</dbReference>
<evidence type="ECO:0000256" key="11">
    <source>
        <dbReference type="ARBA" id="ARBA00049244"/>
    </source>
</evidence>
<dbReference type="GO" id="GO:0003887">
    <property type="term" value="F:DNA-directed DNA polymerase activity"/>
    <property type="evidence" value="ECO:0007669"/>
    <property type="project" value="UniProtKB-KW"/>
</dbReference>
<dbReference type="InterPro" id="IPR050238">
    <property type="entry name" value="DNA_Rep/Repair_Clamp_Loader"/>
</dbReference>
<evidence type="ECO:0000256" key="4">
    <source>
        <dbReference type="ARBA" id="ARBA00022695"/>
    </source>
</evidence>
<evidence type="ECO:0000256" key="10">
    <source>
        <dbReference type="ARBA" id="ARBA00022932"/>
    </source>
</evidence>
<evidence type="ECO:0000256" key="1">
    <source>
        <dbReference type="ARBA" id="ARBA00006360"/>
    </source>
</evidence>
<dbReference type="Pfam" id="PF12169">
    <property type="entry name" value="DNA_pol3_gamma3"/>
    <property type="match status" value="1"/>
</dbReference>
<evidence type="ECO:0000256" key="9">
    <source>
        <dbReference type="ARBA" id="ARBA00022840"/>
    </source>
</evidence>
<keyword evidence="5" id="KW-0235">DNA replication</keyword>
<organism evidence="14">
    <name type="scientific">marine metagenome</name>
    <dbReference type="NCBI Taxonomy" id="408172"/>
    <lineage>
        <taxon>unclassified sequences</taxon>
        <taxon>metagenomes</taxon>
        <taxon>ecological metagenomes</taxon>
    </lineage>
</organism>
<gene>
    <name evidence="14" type="ORF">METZ01_LOCUS30817</name>
</gene>
<dbReference type="InterPro" id="IPR038249">
    <property type="entry name" value="PolIII_tau_V_sf"/>
</dbReference>
<evidence type="ECO:0000256" key="6">
    <source>
        <dbReference type="ARBA" id="ARBA00022723"/>
    </source>
</evidence>
<evidence type="ECO:0000256" key="7">
    <source>
        <dbReference type="ARBA" id="ARBA00022741"/>
    </source>
</evidence>
<feature type="compositionally biased region" description="Low complexity" evidence="12">
    <location>
        <begin position="386"/>
        <end position="397"/>
    </location>
</feature>
<dbReference type="PANTHER" id="PTHR11669">
    <property type="entry name" value="REPLICATION FACTOR C / DNA POLYMERASE III GAMMA-TAU SUBUNIT"/>
    <property type="match status" value="1"/>
</dbReference>
<dbReference type="Gene3D" id="3.30.300.150">
    <property type="entry name" value="DNA polymerase III, tau subunit, domain V"/>
    <property type="match status" value="1"/>
</dbReference>
<dbReference type="CDD" id="cd00009">
    <property type="entry name" value="AAA"/>
    <property type="match status" value="1"/>
</dbReference>
<dbReference type="GO" id="GO:0009360">
    <property type="term" value="C:DNA polymerase III complex"/>
    <property type="evidence" value="ECO:0007669"/>
    <property type="project" value="InterPro"/>
</dbReference>